<proteinExistence type="predicted"/>
<name>A0AAD4L8Z8_9AGAM</name>
<dbReference type="AlphaFoldDB" id="A0AAD4L8Z8"/>
<dbReference type="EMBL" id="JAKELL010000096">
    <property type="protein sequence ID" value="KAH8982841.1"/>
    <property type="molecule type" value="Genomic_DNA"/>
</dbReference>
<evidence type="ECO:0000313" key="3">
    <source>
        <dbReference type="EMBL" id="KAH8982841.1"/>
    </source>
</evidence>
<organism evidence="3 4">
    <name type="scientific">Lactarius akahatsu</name>
    <dbReference type="NCBI Taxonomy" id="416441"/>
    <lineage>
        <taxon>Eukaryota</taxon>
        <taxon>Fungi</taxon>
        <taxon>Dikarya</taxon>
        <taxon>Basidiomycota</taxon>
        <taxon>Agaricomycotina</taxon>
        <taxon>Agaricomycetes</taxon>
        <taxon>Russulales</taxon>
        <taxon>Russulaceae</taxon>
        <taxon>Lactarius</taxon>
    </lineage>
</organism>
<dbReference type="Pfam" id="PF20153">
    <property type="entry name" value="DUF6535"/>
    <property type="match status" value="1"/>
</dbReference>
<feature type="transmembrane region" description="Helical" evidence="1">
    <location>
        <begin position="96"/>
        <end position="115"/>
    </location>
</feature>
<evidence type="ECO:0000313" key="4">
    <source>
        <dbReference type="Proteomes" id="UP001201163"/>
    </source>
</evidence>
<accession>A0AAD4L8Z8</accession>
<dbReference type="Proteomes" id="UP001201163">
    <property type="component" value="Unassembled WGS sequence"/>
</dbReference>
<evidence type="ECO:0000256" key="1">
    <source>
        <dbReference type="SAM" id="Phobius"/>
    </source>
</evidence>
<sequence length="174" mass="18728">MYLTEAEKEDKEIAENWKADTEGILVCAGLFSATVAAFLIESYKKLSPDSGDTTNALLTQISQQLVNISNGTPLTSATAQGSQPFTPTASAVRVNVMWFLSLVLSLSSGLSAALVREWARRYQENRAAARCTTQACSLAIVYLLWLTKIQNGSSYRGNPSAPAPIDLPLLCGSH</sequence>
<keyword evidence="4" id="KW-1185">Reference proteome</keyword>
<gene>
    <name evidence="3" type="ORF">EDB92DRAFT_2071937</name>
</gene>
<keyword evidence="1" id="KW-0472">Membrane</keyword>
<comment type="caution">
    <text evidence="3">The sequence shown here is derived from an EMBL/GenBank/DDBJ whole genome shotgun (WGS) entry which is preliminary data.</text>
</comment>
<dbReference type="InterPro" id="IPR045338">
    <property type="entry name" value="DUF6535"/>
</dbReference>
<keyword evidence="1" id="KW-1133">Transmembrane helix</keyword>
<feature type="domain" description="DUF6535" evidence="2">
    <location>
        <begin position="2"/>
        <end position="128"/>
    </location>
</feature>
<feature type="transmembrane region" description="Helical" evidence="1">
    <location>
        <begin position="21"/>
        <end position="40"/>
    </location>
</feature>
<evidence type="ECO:0000259" key="2">
    <source>
        <dbReference type="Pfam" id="PF20153"/>
    </source>
</evidence>
<protein>
    <recommendedName>
        <fullName evidence="2">DUF6535 domain-containing protein</fullName>
    </recommendedName>
</protein>
<reference evidence="3" key="1">
    <citation type="submission" date="2022-01" db="EMBL/GenBank/DDBJ databases">
        <title>Comparative genomics reveals a dynamic genome evolution in the ectomycorrhizal milk-cap (Lactarius) mushrooms.</title>
        <authorList>
            <consortium name="DOE Joint Genome Institute"/>
            <person name="Lebreton A."/>
            <person name="Tang N."/>
            <person name="Kuo A."/>
            <person name="LaButti K."/>
            <person name="Drula E."/>
            <person name="Barry K."/>
            <person name="Clum A."/>
            <person name="Lipzen A."/>
            <person name="Mousain D."/>
            <person name="Ng V."/>
            <person name="Wang R."/>
            <person name="Wang X."/>
            <person name="Dai Y."/>
            <person name="Henrissat B."/>
            <person name="Grigoriev I.V."/>
            <person name="Guerin-Laguette A."/>
            <person name="Yu F."/>
            <person name="Martin F.M."/>
        </authorList>
    </citation>
    <scope>NUCLEOTIDE SEQUENCE</scope>
    <source>
        <strain evidence="3">QP</strain>
    </source>
</reference>
<keyword evidence="1" id="KW-0812">Transmembrane</keyword>